<comment type="caution">
    <text evidence="1">The sequence shown here is derived from an EMBL/GenBank/DDBJ whole genome shotgun (WGS) entry which is preliminary data.</text>
</comment>
<organism evidence="1 2">
    <name type="scientific">Aspergillus melleus</name>
    <dbReference type="NCBI Taxonomy" id="138277"/>
    <lineage>
        <taxon>Eukaryota</taxon>
        <taxon>Fungi</taxon>
        <taxon>Dikarya</taxon>
        <taxon>Ascomycota</taxon>
        <taxon>Pezizomycotina</taxon>
        <taxon>Eurotiomycetes</taxon>
        <taxon>Eurotiomycetidae</taxon>
        <taxon>Eurotiales</taxon>
        <taxon>Aspergillaceae</taxon>
        <taxon>Aspergillus</taxon>
        <taxon>Aspergillus subgen. Circumdati</taxon>
    </lineage>
</organism>
<proteinExistence type="predicted"/>
<sequence>MSPLTREHLTAVEDRLSTLETAMQKLFPDGQMELTIRSLLTDSQATKLSVDSVAQDASAAAMQQSDTAMGDVLQHDGGLDIPELPDPFLLEENFTMDLNSTSPISHLTASLPSSYSTNEDVPTGDRRSHYIYWFDCWQSSYHRLANRIYRRLLSVDQISAQEMKSPEDMINNWHVNSTRYSLPFNSKQLPEWAILARDRQLLCDQSLRLLAHRPALLRLLDKRCISTSMKRVAEDGGLGERQCRVNALHTAGLRSKSYALFHAVLVPVIHLRVDPSVLDSITWQRDVEETRDILAQLSLSDDALSR</sequence>
<protein>
    <submittedName>
        <fullName evidence="1">Uncharacterized protein</fullName>
    </submittedName>
</protein>
<accession>A0ACC3B645</accession>
<evidence type="ECO:0000313" key="1">
    <source>
        <dbReference type="EMBL" id="KAK1145842.1"/>
    </source>
</evidence>
<gene>
    <name evidence="1" type="ORF">N8T08_003788</name>
</gene>
<dbReference type="EMBL" id="JAOPJF010000021">
    <property type="protein sequence ID" value="KAK1145842.1"/>
    <property type="molecule type" value="Genomic_DNA"/>
</dbReference>
<keyword evidence="2" id="KW-1185">Reference proteome</keyword>
<name>A0ACC3B645_9EURO</name>
<evidence type="ECO:0000313" key="2">
    <source>
        <dbReference type="Proteomes" id="UP001177260"/>
    </source>
</evidence>
<dbReference type="Proteomes" id="UP001177260">
    <property type="component" value="Unassembled WGS sequence"/>
</dbReference>
<reference evidence="1 2" key="1">
    <citation type="journal article" date="2023" name="ACS Omega">
        <title>Identification of the Neoaspergillic Acid Biosynthesis Gene Cluster by Establishing an In Vitro CRISPR-Ribonucleoprotein Genetic System in Aspergillus melleus.</title>
        <authorList>
            <person name="Yuan B."/>
            <person name="Grau M.F."/>
            <person name="Murata R.M."/>
            <person name="Torok T."/>
            <person name="Venkateswaran K."/>
            <person name="Stajich J.E."/>
            <person name="Wang C.C.C."/>
        </authorList>
    </citation>
    <scope>NUCLEOTIDE SEQUENCE [LARGE SCALE GENOMIC DNA]</scope>
    <source>
        <strain evidence="1 2">IMV 1140</strain>
    </source>
</reference>